<dbReference type="EMBL" id="CP036280">
    <property type="protein sequence ID" value="QDU72587.1"/>
    <property type="molecule type" value="Genomic_DNA"/>
</dbReference>
<evidence type="ECO:0000259" key="3">
    <source>
        <dbReference type="Pfam" id="PF17930"/>
    </source>
</evidence>
<feature type="region of interest" description="Disordered" evidence="1">
    <location>
        <begin position="307"/>
        <end position="335"/>
    </location>
</feature>
<evidence type="ECO:0000256" key="1">
    <source>
        <dbReference type="SAM" id="MobiDB-lite"/>
    </source>
</evidence>
<dbReference type="Pfam" id="PF06230">
    <property type="entry name" value="LpxI_C"/>
    <property type="match status" value="1"/>
</dbReference>
<name>A0A518C040_9BACT</name>
<proteinExistence type="predicted"/>
<dbReference type="PANTHER" id="PTHR39962">
    <property type="entry name" value="BLL4848 PROTEIN"/>
    <property type="match status" value="1"/>
</dbReference>
<organism evidence="4 5">
    <name type="scientific">Mucisphaera calidilacus</name>
    <dbReference type="NCBI Taxonomy" id="2527982"/>
    <lineage>
        <taxon>Bacteria</taxon>
        <taxon>Pseudomonadati</taxon>
        <taxon>Planctomycetota</taxon>
        <taxon>Phycisphaerae</taxon>
        <taxon>Phycisphaerales</taxon>
        <taxon>Phycisphaeraceae</taxon>
        <taxon>Mucisphaera</taxon>
    </lineage>
</organism>
<sequence>MEDRPIGLLAGGGRLPIIEAEGIRAMGRKVACVGFTGQYDPALPELCDYFETAGIVRINRWLKLMKRWDVEQAVMVGYVRKTRMYQPLRIVQNLPDSRAIRLWYRVLRNDKRSQLMLRVLADELHDNGVDLIDTTAFIKRHIAELGVMTRTQPTAEQQADIDFAAPILARMNDLDIGQALAIKERDVIAVEAIEGTDRMIKRAGILCKAGGWTLIKGTKPTKDLRFDVPTVGVSTINNMKSSKAACLVITAGNVIMIDKEDVLAAADAAGICIVGIEPVEGTELPMETLAKYAESMDEPIEALQGSLVKPVGEEADAEAEEGERFESGGSAPAQG</sequence>
<dbReference type="InterPro" id="IPR053174">
    <property type="entry name" value="LpxI"/>
</dbReference>
<protein>
    <recommendedName>
        <fullName evidence="6">DUF1009 domain-containing protein</fullName>
    </recommendedName>
</protein>
<dbReference type="Pfam" id="PF17930">
    <property type="entry name" value="LpxI_N"/>
    <property type="match status" value="1"/>
</dbReference>
<dbReference type="InterPro" id="IPR010415">
    <property type="entry name" value="LpxI_C"/>
</dbReference>
<dbReference type="Gene3D" id="3.40.50.20">
    <property type="match status" value="1"/>
</dbReference>
<dbReference type="Gene3D" id="3.40.140.80">
    <property type="match status" value="1"/>
</dbReference>
<dbReference type="InterPro" id="IPR041255">
    <property type="entry name" value="LpxI_N"/>
</dbReference>
<gene>
    <name evidence="4" type="ORF">Pan265_24570</name>
</gene>
<dbReference type="RefSeq" id="WP_145446761.1">
    <property type="nucleotide sequence ID" value="NZ_CP036280.1"/>
</dbReference>
<evidence type="ECO:0000259" key="2">
    <source>
        <dbReference type="Pfam" id="PF06230"/>
    </source>
</evidence>
<reference evidence="4 5" key="1">
    <citation type="submission" date="2019-02" db="EMBL/GenBank/DDBJ databases">
        <title>Deep-cultivation of Planctomycetes and their phenomic and genomic characterization uncovers novel biology.</title>
        <authorList>
            <person name="Wiegand S."/>
            <person name="Jogler M."/>
            <person name="Boedeker C."/>
            <person name="Pinto D."/>
            <person name="Vollmers J."/>
            <person name="Rivas-Marin E."/>
            <person name="Kohn T."/>
            <person name="Peeters S.H."/>
            <person name="Heuer A."/>
            <person name="Rast P."/>
            <person name="Oberbeckmann S."/>
            <person name="Bunk B."/>
            <person name="Jeske O."/>
            <person name="Meyerdierks A."/>
            <person name="Storesund J.E."/>
            <person name="Kallscheuer N."/>
            <person name="Luecker S."/>
            <person name="Lage O.M."/>
            <person name="Pohl T."/>
            <person name="Merkel B.J."/>
            <person name="Hornburger P."/>
            <person name="Mueller R.-W."/>
            <person name="Bruemmer F."/>
            <person name="Labrenz M."/>
            <person name="Spormann A.M."/>
            <person name="Op den Camp H."/>
            <person name="Overmann J."/>
            <person name="Amann R."/>
            <person name="Jetten M.S.M."/>
            <person name="Mascher T."/>
            <person name="Medema M.H."/>
            <person name="Devos D.P."/>
            <person name="Kaster A.-K."/>
            <person name="Ovreas L."/>
            <person name="Rohde M."/>
            <person name="Galperin M.Y."/>
            <person name="Jogler C."/>
        </authorList>
    </citation>
    <scope>NUCLEOTIDE SEQUENCE [LARGE SCALE GENOMIC DNA]</scope>
    <source>
        <strain evidence="4 5">Pan265</strain>
    </source>
</reference>
<dbReference type="KEGG" id="mcad:Pan265_24570"/>
<dbReference type="InterPro" id="IPR043167">
    <property type="entry name" value="LpxI_C_sf"/>
</dbReference>
<dbReference type="OrthoDB" id="9789836at2"/>
<evidence type="ECO:0000313" key="4">
    <source>
        <dbReference type="EMBL" id="QDU72587.1"/>
    </source>
</evidence>
<dbReference type="Proteomes" id="UP000320386">
    <property type="component" value="Chromosome"/>
</dbReference>
<evidence type="ECO:0008006" key="6">
    <source>
        <dbReference type="Google" id="ProtNLM"/>
    </source>
</evidence>
<evidence type="ECO:0000313" key="5">
    <source>
        <dbReference type="Proteomes" id="UP000320386"/>
    </source>
</evidence>
<feature type="compositionally biased region" description="Acidic residues" evidence="1">
    <location>
        <begin position="313"/>
        <end position="323"/>
    </location>
</feature>
<keyword evidence="5" id="KW-1185">Reference proteome</keyword>
<feature type="domain" description="LpxI C-terminal" evidence="2">
    <location>
        <begin position="146"/>
        <end position="274"/>
    </location>
</feature>
<feature type="domain" description="LpxI N-terminal" evidence="3">
    <location>
        <begin position="6"/>
        <end position="139"/>
    </location>
</feature>
<accession>A0A518C040</accession>
<dbReference type="PANTHER" id="PTHR39962:SF1">
    <property type="entry name" value="LPXI FAMILY PROTEIN"/>
    <property type="match status" value="1"/>
</dbReference>
<dbReference type="AlphaFoldDB" id="A0A518C040"/>